<dbReference type="RefSeq" id="WP_177111658.1">
    <property type="nucleotide sequence ID" value="NZ_JACASD010000033.1"/>
</dbReference>
<evidence type="ECO:0000313" key="2">
    <source>
        <dbReference type="Proteomes" id="UP000585226"/>
    </source>
</evidence>
<accession>A0A7Y8G1Z5</accession>
<reference evidence="1 2" key="1">
    <citation type="submission" date="2020-04" db="EMBL/GenBank/DDBJ databases">
        <title>Molecular characterization of pseudomonads from Agaricus bisporus reveal novel blotch 2 pathogens in Western Europe.</title>
        <authorList>
            <person name="Taparia T."/>
            <person name="Krijger M."/>
            <person name="Haynes E."/>
            <person name="Elpinstone J.G."/>
            <person name="Noble R."/>
            <person name="Van Der Wolf J."/>
        </authorList>
    </citation>
    <scope>NUCLEOTIDE SEQUENCE [LARGE SCALE GENOMIC DNA]</scope>
    <source>
        <strain evidence="1 2">P8021</strain>
    </source>
</reference>
<organism evidence="1 2">
    <name type="scientific">Pseudomonas reactans</name>
    <dbReference type="NCBI Taxonomy" id="117680"/>
    <lineage>
        <taxon>Bacteria</taxon>
        <taxon>Pseudomonadati</taxon>
        <taxon>Pseudomonadota</taxon>
        <taxon>Gammaproteobacteria</taxon>
        <taxon>Pseudomonadales</taxon>
        <taxon>Pseudomonadaceae</taxon>
        <taxon>Pseudomonas</taxon>
    </lineage>
</organism>
<proteinExistence type="predicted"/>
<gene>
    <name evidence="1" type="ORF">HX893_15350</name>
</gene>
<name>A0A7Y8G1Z5_9PSED</name>
<dbReference type="AlphaFoldDB" id="A0A7Y8G1Z5"/>
<comment type="caution">
    <text evidence="1">The sequence shown here is derived from an EMBL/GenBank/DDBJ whole genome shotgun (WGS) entry which is preliminary data.</text>
</comment>
<sequence length="65" mass="7536">MSNRRKFFGFLTDAMSLLKALMLVQTLLFPTQPIVQTNVLIYLEFKQCEQHEVAPPVELPKTWAL</sequence>
<dbReference type="EMBL" id="JACASD010000033">
    <property type="protein sequence ID" value="NWE89509.1"/>
    <property type="molecule type" value="Genomic_DNA"/>
</dbReference>
<dbReference type="Proteomes" id="UP000585226">
    <property type="component" value="Unassembled WGS sequence"/>
</dbReference>
<protein>
    <submittedName>
        <fullName evidence="1">Uncharacterized protein</fullName>
    </submittedName>
</protein>
<evidence type="ECO:0000313" key="1">
    <source>
        <dbReference type="EMBL" id="NWE89509.1"/>
    </source>
</evidence>